<keyword evidence="1" id="KW-0614">Plasmid</keyword>
<dbReference type="EMBL" id="AB127588">
    <property type="protein sequence ID" value="BAD42587.1"/>
    <property type="molecule type" value="Genomic_DNA"/>
</dbReference>
<name>Q68BJ3_RHOER</name>
<reference evidence="1" key="1">
    <citation type="journal article" date="2004" name="Appl. Environ. Microbiol.">
        <title>Isolation and characterization of a rolling-circle-type plasmid from Rhodococcus erythropolis and application of the plasmid to multiple-recombinant-protein expression.</title>
        <authorList>
            <person name="Nakashima N."/>
            <person name="Tamura T."/>
        </authorList>
    </citation>
    <scope>NUCLEOTIDE SEQUENCE</scope>
    <source>
        <strain evidence="1">DSM 8424</strain>
        <plasmid evidence="1">pRE8424</plasmid>
    </source>
</reference>
<evidence type="ECO:0000313" key="1">
    <source>
        <dbReference type="EMBL" id="BAD42587.1"/>
    </source>
</evidence>
<proteinExistence type="predicted"/>
<gene>
    <name evidence="1" type="primary">ORF1</name>
</gene>
<geneLocation type="plasmid" evidence="1">
    <name>pRE8424</name>
</geneLocation>
<organism evidence="1">
    <name type="scientific">Rhodococcus erythropolis</name>
    <name type="common">Arthrobacter picolinophilus</name>
    <dbReference type="NCBI Taxonomy" id="1833"/>
    <lineage>
        <taxon>Bacteria</taxon>
        <taxon>Bacillati</taxon>
        <taxon>Actinomycetota</taxon>
        <taxon>Actinomycetes</taxon>
        <taxon>Mycobacteriales</taxon>
        <taxon>Nocardiaceae</taxon>
        <taxon>Rhodococcus</taxon>
        <taxon>Rhodococcus erythropolis group</taxon>
    </lineage>
</organism>
<accession>Q68BJ3</accession>
<sequence length="128" mass="13613">MNVQLGTSLPVATTADQFPVFVAGMDDPIKPVQDKLTPDGRVKYSTGALLRVARKDGTVATDKTASVHVINPPNEPFSFGTIYRAEGLVWVQPYMTGMDRLALSITVENLVPMPAAAVSAPARKSADA</sequence>
<dbReference type="AlphaFoldDB" id="Q68BJ3"/>
<protein>
    <submittedName>
        <fullName evidence="1">ORF1 protein</fullName>
    </submittedName>
</protein>
<dbReference type="RefSeq" id="WP_011197454.1">
    <property type="nucleotide sequence ID" value="NC_006258.1"/>
</dbReference>